<gene>
    <name evidence="1" type="ORF">GCM10025862_39720</name>
</gene>
<sequence>MSHDPTLRTAASAARAALRTLSAVLVALVVLGGVTGALTPAAAAAPGVGTAPRVGTTEPTTCPRRAVEPLLAAFDDPSLYYVAPGGSFEGGSTSWMAASGVRLVAENEPWQIEPGTRSLAVGPGGRTTSPQLCLEQGEESMRLFVKAPGRPGSRLAVTTTTQSARGTRTTTTLIDGSRAGWLLTPPVKIPDTTAGSGVQLLRISLSTRGPGTFLVDDVLIDPWRIF</sequence>
<accession>A0ABQ6HU37</accession>
<dbReference type="Proteomes" id="UP001157109">
    <property type="component" value="Unassembled WGS sequence"/>
</dbReference>
<proteinExistence type="predicted"/>
<protein>
    <submittedName>
        <fullName evidence="1">Uncharacterized protein</fullName>
    </submittedName>
</protein>
<comment type="caution">
    <text evidence="1">The sequence shown here is derived from an EMBL/GenBank/DDBJ whole genome shotgun (WGS) entry which is preliminary data.</text>
</comment>
<keyword evidence="2" id="KW-1185">Reference proteome</keyword>
<dbReference type="EMBL" id="BSUJ01000001">
    <property type="protein sequence ID" value="GMA21951.1"/>
    <property type="molecule type" value="Genomic_DNA"/>
</dbReference>
<evidence type="ECO:0000313" key="2">
    <source>
        <dbReference type="Proteomes" id="UP001157109"/>
    </source>
</evidence>
<name>A0ABQ6HU37_9MICO</name>
<evidence type="ECO:0000313" key="1">
    <source>
        <dbReference type="EMBL" id="GMA21951.1"/>
    </source>
</evidence>
<reference evidence="2" key="1">
    <citation type="journal article" date="2019" name="Int. J. Syst. Evol. Microbiol.">
        <title>The Global Catalogue of Microorganisms (GCM) 10K type strain sequencing project: providing services to taxonomists for standard genome sequencing and annotation.</title>
        <authorList>
            <consortium name="The Broad Institute Genomics Platform"/>
            <consortium name="The Broad Institute Genome Sequencing Center for Infectious Disease"/>
            <person name="Wu L."/>
            <person name="Ma J."/>
        </authorList>
    </citation>
    <scope>NUCLEOTIDE SEQUENCE [LARGE SCALE GENOMIC DNA]</scope>
    <source>
        <strain evidence="2">NBRC 105830</strain>
    </source>
</reference>
<organism evidence="1 2">
    <name type="scientific">Arsenicicoccus piscis</name>
    <dbReference type="NCBI Taxonomy" id="673954"/>
    <lineage>
        <taxon>Bacteria</taxon>
        <taxon>Bacillati</taxon>
        <taxon>Actinomycetota</taxon>
        <taxon>Actinomycetes</taxon>
        <taxon>Micrococcales</taxon>
        <taxon>Intrasporangiaceae</taxon>
        <taxon>Arsenicicoccus</taxon>
    </lineage>
</organism>